<organism evidence="1 2">
    <name type="scientific">Halobacterium hubeiense</name>
    <dbReference type="NCBI Taxonomy" id="1407499"/>
    <lineage>
        <taxon>Archaea</taxon>
        <taxon>Methanobacteriati</taxon>
        <taxon>Methanobacteriota</taxon>
        <taxon>Stenosarchaea group</taxon>
        <taxon>Halobacteria</taxon>
        <taxon>Halobacteriales</taxon>
        <taxon>Halobacteriaceae</taxon>
        <taxon>Halobacterium</taxon>
    </lineage>
</organism>
<proteinExistence type="predicted"/>
<dbReference type="STRING" id="1407499.HHUB_3540"/>
<evidence type="ECO:0000313" key="2">
    <source>
        <dbReference type="Proteomes" id="UP000066737"/>
    </source>
</evidence>
<name>A0A0U5H5B0_9EURY</name>
<dbReference type="EMBL" id="LN831302">
    <property type="protein sequence ID" value="CQH61767.1"/>
    <property type="molecule type" value="Genomic_DNA"/>
</dbReference>
<dbReference type="Proteomes" id="UP000066737">
    <property type="component" value="Chromosome I"/>
</dbReference>
<evidence type="ECO:0008006" key="3">
    <source>
        <dbReference type="Google" id="ProtNLM"/>
    </source>
</evidence>
<gene>
    <name evidence="1" type="ORF">HHUB_3540</name>
</gene>
<sequence length="226" mass="23114">MKRRTLLAGVGSIVAAGAAGVGTGAFTSVTADRSFTVDVAEDANAFLRMVSVPGSENSDYVEVEDGQLSGDLSGGNDSLLGDGVNAGAVTTVDDLFRIENQGTQPVWVWMLEDGGRNGSKSHAFYVGSWHEDATAVSIADFNGDLDALKGDGRQRQPPHDAGVDTAAVELGVGSHVDVGLVVDAPEGSAGSRVLKDGQGPVITATAERSSLADVLTPVYVPDGATQ</sequence>
<dbReference type="AlphaFoldDB" id="A0A0U5H5B0"/>
<dbReference type="KEGG" id="hhb:Hhub_3540"/>
<keyword evidence="2" id="KW-1185">Reference proteome</keyword>
<protein>
    <recommendedName>
        <fullName evidence="3">DUF1102 family protein</fullName>
    </recommendedName>
</protein>
<accession>A0A0U5H5B0</accession>
<reference evidence="2" key="1">
    <citation type="journal article" date="2016" name="Environ. Microbiol.">
        <title>The complete genome of a viable archaeum isolated from 123-million-year-old rock salt.</title>
        <authorList>
            <person name="Jaakkola S.T."/>
            <person name="Pfeiffer F."/>
            <person name="Ravantti J.J."/>
            <person name="Guo Q."/>
            <person name="Liu Y."/>
            <person name="Chen X."/>
            <person name="Ma H."/>
            <person name="Yang C."/>
            <person name="Oksanen H.M."/>
            <person name="Bamford D.H."/>
        </authorList>
    </citation>
    <scope>NUCLEOTIDE SEQUENCE</scope>
    <source>
        <strain evidence="2">JI20-1</strain>
    </source>
</reference>
<evidence type="ECO:0000313" key="1">
    <source>
        <dbReference type="EMBL" id="CQH61767.1"/>
    </source>
</evidence>